<keyword evidence="2" id="KW-0732">Signal</keyword>
<keyword evidence="4" id="KW-1185">Reference proteome</keyword>
<sequence length="192" mass="21025">MVKHLYILAAATLALADPTVYLIRHGEKPDDGDGLNAQGEQRAQCLRNVFGASSSYNIGHIMAQTPKSGTTIQHWDSSDLLCFELMLIRTDGGRQRPLDTVEPLASDLGLTVDTSCDRDDSKCVEDVVKDYDGSGNILICWEHDALTDIIKKLGDDDAPDYPDDSFNIIWTDPSPYDSITSETSEDCPGLDS</sequence>
<dbReference type="RefSeq" id="XP_056478523.1">
    <property type="nucleotide sequence ID" value="XM_056613482.1"/>
</dbReference>
<evidence type="ECO:0008006" key="5">
    <source>
        <dbReference type="Google" id="ProtNLM"/>
    </source>
</evidence>
<protein>
    <recommendedName>
        <fullName evidence="5">Phosphoglycerate mutase family protein</fullName>
    </recommendedName>
</protein>
<dbReference type="OrthoDB" id="425925at2759"/>
<evidence type="ECO:0000313" key="3">
    <source>
        <dbReference type="EMBL" id="KAJ5110453.1"/>
    </source>
</evidence>
<accession>A0A9W9G1N9</accession>
<feature type="region of interest" description="Disordered" evidence="1">
    <location>
        <begin position="172"/>
        <end position="192"/>
    </location>
</feature>
<dbReference type="Proteomes" id="UP001149074">
    <property type="component" value="Unassembled WGS sequence"/>
</dbReference>
<dbReference type="GeneID" id="81352461"/>
<proteinExistence type="predicted"/>
<evidence type="ECO:0000313" key="4">
    <source>
        <dbReference type="Proteomes" id="UP001149074"/>
    </source>
</evidence>
<evidence type="ECO:0000256" key="1">
    <source>
        <dbReference type="SAM" id="MobiDB-lite"/>
    </source>
</evidence>
<feature type="chain" id="PRO_5040857136" description="Phosphoglycerate mutase family protein" evidence="2">
    <location>
        <begin position="17"/>
        <end position="192"/>
    </location>
</feature>
<reference evidence="3" key="1">
    <citation type="submission" date="2022-11" db="EMBL/GenBank/DDBJ databases">
        <authorList>
            <person name="Petersen C."/>
        </authorList>
    </citation>
    <scope>NUCLEOTIDE SEQUENCE</scope>
    <source>
        <strain evidence="3">IBT 30761</strain>
    </source>
</reference>
<feature type="signal peptide" evidence="2">
    <location>
        <begin position="1"/>
        <end position="16"/>
    </location>
</feature>
<dbReference type="AlphaFoldDB" id="A0A9W9G1N9"/>
<dbReference type="EMBL" id="JAPQKI010000002">
    <property type="protein sequence ID" value="KAJ5110453.1"/>
    <property type="molecule type" value="Genomic_DNA"/>
</dbReference>
<comment type="caution">
    <text evidence="3">The sequence shown here is derived from an EMBL/GenBank/DDBJ whole genome shotgun (WGS) entry which is preliminary data.</text>
</comment>
<reference evidence="3" key="2">
    <citation type="journal article" date="2023" name="IMA Fungus">
        <title>Comparative genomic study of the Penicillium genus elucidates a diverse pangenome and 15 lateral gene transfer events.</title>
        <authorList>
            <person name="Petersen C."/>
            <person name="Sorensen T."/>
            <person name="Nielsen M.R."/>
            <person name="Sondergaard T.E."/>
            <person name="Sorensen J.L."/>
            <person name="Fitzpatrick D.A."/>
            <person name="Frisvad J.C."/>
            <person name="Nielsen K.L."/>
        </authorList>
    </citation>
    <scope>NUCLEOTIDE SEQUENCE</scope>
    <source>
        <strain evidence="3">IBT 30761</strain>
    </source>
</reference>
<name>A0A9W9G1N9_9EURO</name>
<gene>
    <name evidence="3" type="ORF">N7532_000988</name>
</gene>
<organism evidence="3 4">
    <name type="scientific">Penicillium argentinense</name>
    <dbReference type="NCBI Taxonomy" id="1131581"/>
    <lineage>
        <taxon>Eukaryota</taxon>
        <taxon>Fungi</taxon>
        <taxon>Dikarya</taxon>
        <taxon>Ascomycota</taxon>
        <taxon>Pezizomycotina</taxon>
        <taxon>Eurotiomycetes</taxon>
        <taxon>Eurotiomycetidae</taxon>
        <taxon>Eurotiales</taxon>
        <taxon>Aspergillaceae</taxon>
        <taxon>Penicillium</taxon>
    </lineage>
</organism>
<evidence type="ECO:0000256" key="2">
    <source>
        <dbReference type="SAM" id="SignalP"/>
    </source>
</evidence>